<dbReference type="PANTHER" id="PTHR33332">
    <property type="entry name" value="REVERSE TRANSCRIPTASE DOMAIN-CONTAINING PROTEIN"/>
    <property type="match status" value="1"/>
</dbReference>
<evidence type="ECO:0000313" key="1">
    <source>
        <dbReference type="WBParaSite" id="HPLM_0001714201-mRNA-1"/>
    </source>
</evidence>
<name>A0A0N4WZ07_HAEPC</name>
<proteinExistence type="predicted"/>
<accession>A0A0N4WZ07</accession>
<dbReference type="WBParaSite" id="HPLM_0001714201-mRNA-1">
    <property type="protein sequence ID" value="HPLM_0001714201-mRNA-1"/>
    <property type="gene ID" value="HPLM_0001714201"/>
</dbReference>
<organism evidence="1">
    <name type="scientific">Haemonchus placei</name>
    <name type="common">Barber's pole worm</name>
    <dbReference type="NCBI Taxonomy" id="6290"/>
    <lineage>
        <taxon>Eukaryota</taxon>
        <taxon>Metazoa</taxon>
        <taxon>Ecdysozoa</taxon>
        <taxon>Nematoda</taxon>
        <taxon>Chromadorea</taxon>
        <taxon>Rhabditida</taxon>
        <taxon>Rhabditina</taxon>
        <taxon>Rhabditomorpha</taxon>
        <taxon>Strongyloidea</taxon>
        <taxon>Trichostrongylidae</taxon>
        <taxon>Haemonchus</taxon>
    </lineage>
</organism>
<dbReference type="AlphaFoldDB" id="A0A0N4WZ07"/>
<protein>
    <submittedName>
        <fullName evidence="1">Reverse transcriptase domain-containing protein</fullName>
    </submittedName>
</protein>
<sequence length="116" mass="13233">MTFLLGQVPSIWKHAIVTFIPKSTESRLISSFRLISILLTPLEILEKIVNGILLWVSQLRCIPLKQHGFLPGSFTRTQLIDCTHCWIEAISSGRKVSAIYFDLSKAFDTYIDLAYF</sequence>
<reference evidence="1" key="1">
    <citation type="submission" date="2017-02" db="UniProtKB">
        <authorList>
            <consortium name="WormBaseParasite"/>
        </authorList>
    </citation>
    <scope>IDENTIFICATION</scope>
</reference>